<evidence type="ECO:0000313" key="2">
    <source>
        <dbReference type="Proteomes" id="UP000178794"/>
    </source>
</evidence>
<evidence type="ECO:0008006" key="3">
    <source>
        <dbReference type="Google" id="ProtNLM"/>
    </source>
</evidence>
<evidence type="ECO:0000313" key="1">
    <source>
        <dbReference type="EMBL" id="OGG59349.1"/>
    </source>
</evidence>
<dbReference type="AlphaFoldDB" id="A0A1F6DD49"/>
<organism evidence="1 2">
    <name type="scientific">Candidatus Kaiserbacteria bacterium RIFCSPHIGHO2_02_FULL_50_50</name>
    <dbReference type="NCBI Taxonomy" id="1798492"/>
    <lineage>
        <taxon>Bacteria</taxon>
        <taxon>Candidatus Kaiseribacteriota</taxon>
    </lineage>
</organism>
<dbReference type="Gene3D" id="2.30.30.110">
    <property type="match status" value="1"/>
</dbReference>
<proteinExistence type="predicted"/>
<dbReference type="Pfam" id="PF02452">
    <property type="entry name" value="PemK_toxin"/>
    <property type="match status" value="1"/>
</dbReference>
<gene>
    <name evidence="1" type="ORF">A3C89_02490</name>
</gene>
<sequence length="130" mass="15211">MKIFDIWNELKKLLDESTVPPSKFPKEGEVWMSSLGQNIGYEQNGSGQHFSRPLLVIKKFNNHMFWVVPLSTKQKDIDFYFNFTDPNGLHVSAILAQMRLVSVKRLERNMYEISMSILSDIKRKLQSFLK</sequence>
<dbReference type="GO" id="GO:0003677">
    <property type="term" value="F:DNA binding"/>
    <property type="evidence" value="ECO:0007669"/>
    <property type="project" value="InterPro"/>
</dbReference>
<accession>A0A1F6DD49</accession>
<dbReference type="InterPro" id="IPR003477">
    <property type="entry name" value="PemK-like"/>
</dbReference>
<protein>
    <recommendedName>
        <fullName evidence="3">Toxin-antitoxin system protein</fullName>
    </recommendedName>
</protein>
<reference evidence="1 2" key="1">
    <citation type="journal article" date="2016" name="Nat. Commun.">
        <title>Thousands of microbial genomes shed light on interconnected biogeochemical processes in an aquifer system.</title>
        <authorList>
            <person name="Anantharaman K."/>
            <person name="Brown C.T."/>
            <person name="Hug L.A."/>
            <person name="Sharon I."/>
            <person name="Castelle C.J."/>
            <person name="Probst A.J."/>
            <person name="Thomas B.C."/>
            <person name="Singh A."/>
            <person name="Wilkins M.J."/>
            <person name="Karaoz U."/>
            <person name="Brodie E.L."/>
            <person name="Williams K.H."/>
            <person name="Hubbard S.S."/>
            <person name="Banfield J.F."/>
        </authorList>
    </citation>
    <scope>NUCLEOTIDE SEQUENCE [LARGE SCALE GENOMIC DNA]</scope>
</reference>
<dbReference type="Proteomes" id="UP000178794">
    <property type="component" value="Unassembled WGS sequence"/>
</dbReference>
<dbReference type="EMBL" id="MFLF01000016">
    <property type="protein sequence ID" value="OGG59349.1"/>
    <property type="molecule type" value="Genomic_DNA"/>
</dbReference>
<dbReference type="InterPro" id="IPR011067">
    <property type="entry name" value="Plasmid_toxin/cell-grow_inhib"/>
</dbReference>
<comment type="caution">
    <text evidence="1">The sequence shown here is derived from an EMBL/GenBank/DDBJ whole genome shotgun (WGS) entry which is preliminary data.</text>
</comment>
<dbReference type="STRING" id="1798492.A3C89_02490"/>
<dbReference type="SUPFAM" id="SSF50118">
    <property type="entry name" value="Cell growth inhibitor/plasmid maintenance toxic component"/>
    <property type="match status" value="1"/>
</dbReference>
<name>A0A1F6DD49_9BACT</name>